<organism evidence="2 3">
    <name type="scientific">Linderina pennispora</name>
    <dbReference type="NCBI Taxonomy" id="61395"/>
    <lineage>
        <taxon>Eukaryota</taxon>
        <taxon>Fungi</taxon>
        <taxon>Fungi incertae sedis</taxon>
        <taxon>Zoopagomycota</taxon>
        <taxon>Kickxellomycotina</taxon>
        <taxon>Kickxellomycetes</taxon>
        <taxon>Kickxellales</taxon>
        <taxon>Kickxellaceae</taxon>
        <taxon>Linderina</taxon>
    </lineage>
</organism>
<feature type="compositionally biased region" description="Polar residues" evidence="1">
    <location>
        <begin position="392"/>
        <end position="401"/>
    </location>
</feature>
<feature type="compositionally biased region" description="Low complexity" evidence="1">
    <location>
        <begin position="425"/>
        <end position="435"/>
    </location>
</feature>
<dbReference type="GeneID" id="63804012"/>
<evidence type="ECO:0000313" key="3">
    <source>
        <dbReference type="Proteomes" id="UP000193922"/>
    </source>
</evidence>
<feature type="region of interest" description="Disordered" evidence="1">
    <location>
        <begin position="118"/>
        <end position="182"/>
    </location>
</feature>
<gene>
    <name evidence="2" type="ORF">DL89DRAFT_267105</name>
</gene>
<evidence type="ECO:0000256" key="1">
    <source>
        <dbReference type="SAM" id="MobiDB-lite"/>
    </source>
</evidence>
<feature type="compositionally biased region" description="Low complexity" evidence="1">
    <location>
        <begin position="35"/>
        <end position="74"/>
    </location>
</feature>
<feature type="compositionally biased region" description="Low complexity" evidence="1">
    <location>
        <begin position="456"/>
        <end position="475"/>
    </location>
</feature>
<feature type="compositionally biased region" description="Polar residues" evidence="1">
    <location>
        <begin position="170"/>
        <end position="182"/>
    </location>
</feature>
<proteinExistence type="predicted"/>
<dbReference type="AlphaFoldDB" id="A0A1Y1W8L0"/>
<feature type="compositionally biased region" description="Polar residues" evidence="1">
    <location>
        <begin position="118"/>
        <end position="130"/>
    </location>
</feature>
<feature type="region of interest" description="Disordered" evidence="1">
    <location>
        <begin position="232"/>
        <end position="251"/>
    </location>
</feature>
<feature type="region of interest" description="Disordered" evidence="1">
    <location>
        <begin position="392"/>
        <end position="477"/>
    </location>
</feature>
<dbReference type="Proteomes" id="UP000193922">
    <property type="component" value="Unassembled WGS sequence"/>
</dbReference>
<feature type="compositionally biased region" description="Basic residues" evidence="1">
    <location>
        <begin position="145"/>
        <end position="155"/>
    </location>
</feature>
<feature type="compositionally biased region" description="Basic and acidic residues" evidence="1">
    <location>
        <begin position="402"/>
        <end position="415"/>
    </location>
</feature>
<accession>A0A1Y1W8L0</accession>
<name>A0A1Y1W8L0_9FUNG</name>
<keyword evidence="3" id="KW-1185">Reference proteome</keyword>
<dbReference type="OrthoDB" id="5592730at2759"/>
<feature type="region of interest" description="Disordered" evidence="1">
    <location>
        <begin position="1"/>
        <end position="79"/>
    </location>
</feature>
<evidence type="ECO:0000313" key="2">
    <source>
        <dbReference type="EMBL" id="ORX69871.1"/>
    </source>
</evidence>
<dbReference type="EMBL" id="MCFD01000006">
    <property type="protein sequence ID" value="ORX69871.1"/>
    <property type="molecule type" value="Genomic_DNA"/>
</dbReference>
<comment type="caution">
    <text evidence="2">The sequence shown here is derived from an EMBL/GenBank/DDBJ whole genome shotgun (WGS) entry which is preliminary data.</text>
</comment>
<feature type="region of interest" description="Disordered" evidence="1">
    <location>
        <begin position="332"/>
        <end position="353"/>
    </location>
</feature>
<reference evidence="2 3" key="1">
    <citation type="submission" date="2016-07" db="EMBL/GenBank/DDBJ databases">
        <title>Pervasive Adenine N6-methylation of Active Genes in Fungi.</title>
        <authorList>
            <consortium name="DOE Joint Genome Institute"/>
            <person name="Mondo S.J."/>
            <person name="Dannebaum R.O."/>
            <person name="Kuo R.C."/>
            <person name="Labutti K."/>
            <person name="Haridas S."/>
            <person name="Kuo A."/>
            <person name="Salamov A."/>
            <person name="Ahrendt S.R."/>
            <person name="Lipzen A."/>
            <person name="Sullivan W."/>
            <person name="Andreopoulos W.B."/>
            <person name="Clum A."/>
            <person name="Lindquist E."/>
            <person name="Daum C."/>
            <person name="Ramamoorthy G.K."/>
            <person name="Gryganskyi A."/>
            <person name="Culley D."/>
            <person name="Magnuson J.K."/>
            <person name="James T.Y."/>
            <person name="O'Malley M.A."/>
            <person name="Stajich J.E."/>
            <person name="Spatafora J.W."/>
            <person name="Visel A."/>
            <person name="Grigoriev I.V."/>
        </authorList>
    </citation>
    <scope>NUCLEOTIDE SEQUENCE [LARGE SCALE GENOMIC DNA]</scope>
    <source>
        <strain evidence="2 3">ATCC 12442</strain>
    </source>
</reference>
<sequence>MMGNGTHESQQHSQQQQQHHHHQQQHHHQQHHHQGQQQMHYGHHQQLSHQQQQHQAQQQSHFPQPHQYQHNQQQDAHHHQLSHNFIAGASAALPHTDIYGGFKFINPLYQGRLLSPQTNASQQTAQSLYPTHQHQHQQHVDQQQHHHQQQQHHHSQQQQQAQQQAGANFAGTNGVSAHTVPSQVNPSSAVAAAAVAAAAAAVADLSNPFQLPSANGTGMYGYYSESLPPWEASNGSTELSNGQSHSSPSTPVDNTVVSQAQYTLHAVDNPVYPIDSVSGSTGPSATSSSSMTPASIINQPIATPSSVALLDPSSVSVDTDSASILTDIKRDGSANSADAVSSSHGSTSSDLTAVVSQQASSSYLYGFQHESAGSPSLNDVASNLFSLRQMSGNNSQEATSLDEQRSEAAEKHSSFDEVSPVDRLAAVAAAAASASQDPPQMKQDGVLSPNPAELMQQSQEQQSVQQQQEQQQESQADAHRLRHNLLQGSFNLGVVPDNVNFSNY</sequence>
<protein>
    <submittedName>
        <fullName evidence="2">Uncharacterized protein</fullName>
    </submittedName>
</protein>
<dbReference type="RefSeq" id="XP_040743509.1">
    <property type="nucleotide sequence ID" value="XM_040887364.1"/>
</dbReference>
<feature type="compositionally biased region" description="Low complexity" evidence="1">
    <location>
        <begin position="336"/>
        <end position="350"/>
    </location>
</feature>
<feature type="compositionally biased region" description="Polar residues" evidence="1">
    <location>
        <begin position="233"/>
        <end position="251"/>
    </location>
</feature>
<feature type="compositionally biased region" description="Basic residues" evidence="1">
    <location>
        <begin position="18"/>
        <end position="34"/>
    </location>
</feature>